<evidence type="ECO:0000313" key="2">
    <source>
        <dbReference type="EMBL" id="GAA4037443.1"/>
    </source>
</evidence>
<gene>
    <name evidence="2" type="ORF">GCM10022409_23090</name>
</gene>
<sequence length="193" mass="21842">MPATPEANAMLIALLHQVPGLSPEEIAAFAARWSQPLRLRRGSFLVQPGQVEQRLCFVQHGLLRIYYPVVPGQETCVGFGYANSLLVAFPSFVTGQPSEYAIQALRQSELLAISRADFLAFVESSPAFARFWRTELEKALVGRMEHEIDLLLPEPAQRLARLRQRSPHIFQLVPRKYLASYLRMAPETLSRLR</sequence>
<evidence type="ECO:0000313" key="3">
    <source>
        <dbReference type="Proteomes" id="UP001501469"/>
    </source>
</evidence>
<proteinExistence type="predicted"/>
<dbReference type="InterPro" id="IPR018490">
    <property type="entry name" value="cNMP-bd_dom_sf"/>
</dbReference>
<evidence type="ECO:0000259" key="1">
    <source>
        <dbReference type="Pfam" id="PF00027"/>
    </source>
</evidence>
<dbReference type="Gene3D" id="2.60.120.10">
    <property type="entry name" value="Jelly Rolls"/>
    <property type="match status" value="1"/>
</dbReference>
<keyword evidence="3" id="KW-1185">Reference proteome</keyword>
<dbReference type="SUPFAM" id="SSF51206">
    <property type="entry name" value="cAMP-binding domain-like"/>
    <property type="match status" value="1"/>
</dbReference>
<dbReference type="InterPro" id="IPR000595">
    <property type="entry name" value="cNMP-bd_dom"/>
</dbReference>
<dbReference type="EMBL" id="BAABDK010000017">
    <property type="protein sequence ID" value="GAA4037443.1"/>
    <property type="molecule type" value="Genomic_DNA"/>
</dbReference>
<name>A0ABP7U7L8_9BACT</name>
<dbReference type="Pfam" id="PF00027">
    <property type="entry name" value="cNMP_binding"/>
    <property type="match status" value="1"/>
</dbReference>
<reference evidence="3" key="1">
    <citation type="journal article" date="2019" name="Int. J. Syst. Evol. Microbiol.">
        <title>The Global Catalogue of Microorganisms (GCM) 10K type strain sequencing project: providing services to taxonomists for standard genome sequencing and annotation.</title>
        <authorList>
            <consortium name="The Broad Institute Genomics Platform"/>
            <consortium name="The Broad Institute Genome Sequencing Center for Infectious Disease"/>
            <person name="Wu L."/>
            <person name="Ma J."/>
        </authorList>
    </citation>
    <scope>NUCLEOTIDE SEQUENCE [LARGE SCALE GENOMIC DNA]</scope>
    <source>
        <strain evidence="3">JCM 17225</strain>
    </source>
</reference>
<dbReference type="Proteomes" id="UP001501469">
    <property type="component" value="Unassembled WGS sequence"/>
</dbReference>
<protein>
    <submittedName>
        <fullName evidence="2">Crp/Fnr family transcriptional regulator</fullName>
    </submittedName>
</protein>
<organism evidence="2 3">
    <name type="scientific">Hymenobacter glaciei</name>
    <dbReference type="NCBI Taxonomy" id="877209"/>
    <lineage>
        <taxon>Bacteria</taxon>
        <taxon>Pseudomonadati</taxon>
        <taxon>Bacteroidota</taxon>
        <taxon>Cytophagia</taxon>
        <taxon>Cytophagales</taxon>
        <taxon>Hymenobacteraceae</taxon>
        <taxon>Hymenobacter</taxon>
    </lineage>
</organism>
<feature type="domain" description="Cyclic nucleotide-binding" evidence="1">
    <location>
        <begin position="38"/>
        <end position="124"/>
    </location>
</feature>
<accession>A0ABP7U7L8</accession>
<dbReference type="RefSeq" id="WP_345054401.1">
    <property type="nucleotide sequence ID" value="NZ_BAABDK010000017.1"/>
</dbReference>
<dbReference type="InterPro" id="IPR014710">
    <property type="entry name" value="RmlC-like_jellyroll"/>
</dbReference>
<dbReference type="CDD" id="cd00038">
    <property type="entry name" value="CAP_ED"/>
    <property type="match status" value="1"/>
</dbReference>
<comment type="caution">
    <text evidence="2">The sequence shown here is derived from an EMBL/GenBank/DDBJ whole genome shotgun (WGS) entry which is preliminary data.</text>
</comment>